<organism evidence="1 2">
    <name type="scientific">Colletotrichum truncatum</name>
    <name type="common">Anthracnose fungus</name>
    <name type="synonym">Colletotrichum capsici</name>
    <dbReference type="NCBI Taxonomy" id="5467"/>
    <lineage>
        <taxon>Eukaryota</taxon>
        <taxon>Fungi</taxon>
        <taxon>Dikarya</taxon>
        <taxon>Ascomycota</taxon>
        <taxon>Pezizomycotina</taxon>
        <taxon>Sordariomycetes</taxon>
        <taxon>Hypocreomycetidae</taxon>
        <taxon>Glomerellales</taxon>
        <taxon>Glomerellaceae</taxon>
        <taxon>Colletotrichum</taxon>
        <taxon>Colletotrichum truncatum species complex</taxon>
    </lineage>
</organism>
<dbReference type="Proteomes" id="UP000805649">
    <property type="component" value="Unassembled WGS sequence"/>
</dbReference>
<evidence type="ECO:0000313" key="1">
    <source>
        <dbReference type="EMBL" id="KAL0938225.1"/>
    </source>
</evidence>
<evidence type="ECO:0000313" key="2">
    <source>
        <dbReference type="Proteomes" id="UP000805649"/>
    </source>
</evidence>
<accession>A0ACC3Z2B1</accession>
<gene>
    <name evidence="1" type="ORF">CTRU02_207956</name>
</gene>
<sequence length="308" mass="34661">MGKRIIFTGGSGFAGPWVIRELLRYGHDVVNLDLMPLDNPFVHTIKTDVTDAGQVYSALHTQLHLTQPLEKSSIPDAVIHFAGYARPLLAPDSEIFKDNVIGIHNVVEAACKLGIKKIIIASSITVYGVTFSEGHRSFTSFPIDETTDCNPTDPYGLSKLVGERIARSYASRFDVDIHCLRIGHVIQPDKYNEAFTSYVKHPESWDVHGWSYVDPRDLGQMCHLCVSSEGLGWQVFNATNNEITNNERTTDFLERVSPLTPFTRRMGDHEAPISNRKIQEMLHFKEEHPWRKHFHVSNGENGAKEAHG</sequence>
<dbReference type="EMBL" id="VUJX02000004">
    <property type="protein sequence ID" value="KAL0938225.1"/>
    <property type="molecule type" value="Genomic_DNA"/>
</dbReference>
<comment type="caution">
    <text evidence="1">The sequence shown here is derived from an EMBL/GenBank/DDBJ whole genome shotgun (WGS) entry which is preliminary data.</text>
</comment>
<proteinExistence type="predicted"/>
<reference evidence="1 2" key="1">
    <citation type="journal article" date="2020" name="Phytopathology">
        <title>Genome Sequence Resources of Colletotrichum truncatum, C. plurivorum, C. musicola, and C. sojae: Four Species Pathogenic to Soybean (Glycine max).</title>
        <authorList>
            <person name="Rogerio F."/>
            <person name="Boufleur T.R."/>
            <person name="Ciampi-Guillardi M."/>
            <person name="Sukno S.A."/>
            <person name="Thon M.R."/>
            <person name="Massola Junior N.S."/>
            <person name="Baroncelli R."/>
        </authorList>
    </citation>
    <scope>NUCLEOTIDE SEQUENCE [LARGE SCALE GENOMIC DNA]</scope>
    <source>
        <strain evidence="1 2">CMES1059</strain>
    </source>
</reference>
<name>A0ACC3Z2B1_COLTU</name>
<protein>
    <submittedName>
        <fullName evidence="1">NAD dependent epimerase/dehydratase</fullName>
    </submittedName>
</protein>
<keyword evidence="2" id="KW-1185">Reference proteome</keyword>